<comment type="caution">
    <text evidence="1">The sequence shown here is derived from an EMBL/GenBank/DDBJ whole genome shotgun (WGS) entry which is preliminary data.</text>
</comment>
<organism evidence="1">
    <name type="scientific">marine sediment metagenome</name>
    <dbReference type="NCBI Taxonomy" id="412755"/>
    <lineage>
        <taxon>unclassified sequences</taxon>
        <taxon>metagenomes</taxon>
        <taxon>ecological metagenomes</taxon>
    </lineage>
</organism>
<feature type="non-terminal residue" evidence="1">
    <location>
        <position position="38"/>
    </location>
</feature>
<evidence type="ECO:0000313" key="1">
    <source>
        <dbReference type="EMBL" id="KKM21688.1"/>
    </source>
</evidence>
<gene>
    <name evidence="1" type="ORF">LCGC14_1632820</name>
</gene>
<accession>A0A0F9KHQ0</accession>
<sequence>MPETFSPFDIIMDRVEASLDRYRAKLDAVSRGLDKLER</sequence>
<reference evidence="1" key="1">
    <citation type="journal article" date="2015" name="Nature">
        <title>Complex archaea that bridge the gap between prokaryotes and eukaryotes.</title>
        <authorList>
            <person name="Spang A."/>
            <person name="Saw J.H."/>
            <person name="Jorgensen S.L."/>
            <person name="Zaremba-Niedzwiedzka K."/>
            <person name="Martijn J."/>
            <person name="Lind A.E."/>
            <person name="van Eijk R."/>
            <person name="Schleper C."/>
            <person name="Guy L."/>
            <person name="Ettema T.J."/>
        </authorList>
    </citation>
    <scope>NUCLEOTIDE SEQUENCE</scope>
</reference>
<name>A0A0F9KHQ0_9ZZZZ</name>
<protein>
    <submittedName>
        <fullName evidence="1">Uncharacterized protein</fullName>
    </submittedName>
</protein>
<dbReference type="EMBL" id="LAZR01013498">
    <property type="protein sequence ID" value="KKM21688.1"/>
    <property type="molecule type" value="Genomic_DNA"/>
</dbReference>
<dbReference type="AlphaFoldDB" id="A0A0F9KHQ0"/>
<proteinExistence type="predicted"/>